<dbReference type="EMBL" id="CP063458">
    <property type="protein sequence ID" value="QOV88349.1"/>
    <property type="molecule type" value="Genomic_DNA"/>
</dbReference>
<dbReference type="GO" id="GO:1902600">
    <property type="term" value="P:proton transmembrane transport"/>
    <property type="evidence" value="ECO:0007669"/>
    <property type="project" value="UniProtKB-KW"/>
</dbReference>
<evidence type="ECO:0000256" key="3">
    <source>
        <dbReference type="ARBA" id="ARBA00022448"/>
    </source>
</evidence>
<evidence type="ECO:0000259" key="13">
    <source>
        <dbReference type="Pfam" id="PF01618"/>
    </source>
</evidence>
<evidence type="ECO:0000256" key="9">
    <source>
        <dbReference type="ARBA" id="ARBA00022989"/>
    </source>
</evidence>
<evidence type="ECO:0000313" key="16">
    <source>
        <dbReference type="Proteomes" id="UP000593765"/>
    </source>
</evidence>
<dbReference type="KEGG" id="hbs:IPV69_19150"/>
<comment type="subcellular location">
    <subcellularLocation>
        <location evidence="1">Cell membrane</location>
        <topology evidence="1">Multi-pass membrane protein</topology>
    </subcellularLocation>
</comment>
<dbReference type="InterPro" id="IPR000540">
    <property type="entry name" value="Flag_MotA_CS"/>
</dbReference>
<feature type="transmembrane region" description="Helical" evidence="12">
    <location>
        <begin position="146"/>
        <end position="168"/>
    </location>
</feature>
<evidence type="ECO:0000256" key="11">
    <source>
        <dbReference type="ARBA" id="ARBA00023136"/>
    </source>
</evidence>
<evidence type="ECO:0000256" key="6">
    <source>
        <dbReference type="ARBA" id="ARBA00022692"/>
    </source>
</evidence>
<evidence type="ECO:0000256" key="12">
    <source>
        <dbReference type="SAM" id="Phobius"/>
    </source>
</evidence>
<evidence type="ECO:0000256" key="1">
    <source>
        <dbReference type="ARBA" id="ARBA00004651"/>
    </source>
</evidence>
<dbReference type="Pfam" id="PF20560">
    <property type="entry name" value="MotA_N"/>
    <property type="match status" value="1"/>
</dbReference>
<evidence type="ECO:0000259" key="14">
    <source>
        <dbReference type="Pfam" id="PF20560"/>
    </source>
</evidence>
<keyword evidence="4" id="KW-1003">Cell membrane</keyword>
<evidence type="ECO:0000256" key="10">
    <source>
        <dbReference type="ARBA" id="ARBA00023065"/>
    </source>
</evidence>
<dbReference type="GO" id="GO:0006935">
    <property type="term" value="P:chemotaxis"/>
    <property type="evidence" value="ECO:0007669"/>
    <property type="project" value="UniProtKB-KW"/>
</dbReference>
<evidence type="ECO:0000256" key="4">
    <source>
        <dbReference type="ARBA" id="ARBA00022475"/>
    </source>
</evidence>
<reference evidence="15 16" key="1">
    <citation type="submission" date="2020-10" db="EMBL/GenBank/DDBJ databases">
        <title>Wide distribution of Phycisphaera-like planctomycetes from WD2101 soil group in peatlands and genome analysis of the first cultivated representative.</title>
        <authorList>
            <person name="Dedysh S.N."/>
            <person name="Beletsky A.V."/>
            <person name="Ivanova A."/>
            <person name="Kulichevskaya I.S."/>
            <person name="Suzina N.E."/>
            <person name="Philippov D.A."/>
            <person name="Rakitin A.L."/>
            <person name="Mardanov A.V."/>
            <person name="Ravin N.V."/>
        </authorList>
    </citation>
    <scope>NUCLEOTIDE SEQUENCE [LARGE SCALE GENOMIC DNA]</scope>
    <source>
        <strain evidence="15 16">M1803</strain>
    </source>
</reference>
<evidence type="ECO:0000256" key="2">
    <source>
        <dbReference type="ARBA" id="ARBA00008038"/>
    </source>
</evidence>
<protein>
    <submittedName>
        <fullName evidence="15">MotA/TolQ/ExbB proton channel family protein</fullName>
    </submittedName>
</protein>
<dbReference type="InterPro" id="IPR047055">
    <property type="entry name" value="MotA-like"/>
</dbReference>
<dbReference type="PANTHER" id="PTHR30433:SF2">
    <property type="entry name" value="MOTILITY PROTEIN A"/>
    <property type="match status" value="1"/>
</dbReference>
<dbReference type="Proteomes" id="UP000593765">
    <property type="component" value="Chromosome"/>
</dbReference>
<keyword evidence="7" id="KW-0283">Flagellar rotation</keyword>
<dbReference type="RefSeq" id="WP_206291328.1">
    <property type="nucleotide sequence ID" value="NZ_CP063458.1"/>
</dbReference>
<proteinExistence type="inferred from homology"/>
<comment type="similarity">
    <text evidence="2">Belongs to the MotA family.</text>
</comment>
<keyword evidence="6 12" id="KW-0812">Transmembrane</keyword>
<dbReference type="GO" id="GO:0005886">
    <property type="term" value="C:plasma membrane"/>
    <property type="evidence" value="ECO:0007669"/>
    <property type="project" value="UniProtKB-SubCell"/>
</dbReference>
<name>A0A7M2WSF6_9BACT</name>
<dbReference type="AlphaFoldDB" id="A0A7M2WSF6"/>
<feature type="domain" description="MotA/TolQ/ExbB proton channel" evidence="13">
    <location>
        <begin position="104"/>
        <end position="217"/>
    </location>
</feature>
<dbReference type="PROSITE" id="PS01307">
    <property type="entry name" value="MOTA"/>
    <property type="match status" value="1"/>
</dbReference>
<keyword evidence="3" id="KW-0813">Transport</keyword>
<evidence type="ECO:0000256" key="8">
    <source>
        <dbReference type="ARBA" id="ARBA00022781"/>
    </source>
</evidence>
<dbReference type="InterPro" id="IPR046786">
    <property type="entry name" value="MotA_N"/>
</dbReference>
<evidence type="ECO:0000256" key="5">
    <source>
        <dbReference type="ARBA" id="ARBA00022500"/>
    </source>
</evidence>
<feature type="transmembrane region" description="Helical" evidence="12">
    <location>
        <begin position="180"/>
        <end position="202"/>
    </location>
</feature>
<dbReference type="Pfam" id="PF01618">
    <property type="entry name" value="MotA_ExbB"/>
    <property type="match status" value="1"/>
</dbReference>
<feature type="domain" description="Motility protein A N-terminal" evidence="14">
    <location>
        <begin position="6"/>
        <end position="81"/>
    </location>
</feature>
<feature type="transmembrane region" description="Helical" evidence="12">
    <location>
        <begin position="39"/>
        <end position="61"/>
    </location>
</feature>
<gene>
    <name evidence="15" type="ORF">IPV69_19150</name>
</gene>
<dbReference type="PANTHER" id="PTHR30433">
    <property type="entry name" value="CHEMOTAXIS PROTEIN MOTA"/>
    <property type="match status" value="1"/>
</dbReference>
<keyword evidence="16" id="KW-1185">Reference proteome</keyword>
<accession>A0A7M2WSF6</accession>
<keyword evidence="8" id="KW-0375">Hydrogen ion transport</keyword>
<sequence>MDLSTVIGFVLTWGIIIFSMHHASHGALGAYIKPTEMLLVFGGSLGAALLSMPLHNITGFVGNLKKWIFNKDAHVEHTIKEMVNFAEVARRDGVLALETVARENPDPFLRRGLQLTIDGTDPEMIERIMRIEIEAMQERHKHGKHLFHTLAKFGPGFGLMATLIAQVAMFKSLGGDASVIGNALAIALTGTLYGCMLQNLIAGPIAEKLALRSQEETFAKEIVLQGVLSIQAGNNPRVVEMQLLSFLSSKQQAAMPKAA</sequence>
<keyword evidence="9 12" id="KW-1133">Transmembrane helix</keyword>
<keyword evidence="11 12" id="KW-0472">Membrane</keyword>
<organism evidence="15 16">
    <name type="scientific">Humisphaera borealis</name>
    <dbReference type="NCBI Taxonomy" id="2807512"/>
    <lineage>
        <taxon>Bacteria</taxon>
        <taxon>Pseudomonadati</taxon>
        <taxon>Planctomycetota</taxon>
        <taxon>Phycisphaerae</taxon>
        <taxon>Tepidisphaerales</taxon>
        <taxon>Tepidisphaeraceae</taxon>
        <taxon>Humisphaera</taxon>
    </lineage>
</organism>
<evidence type="ECO:0000313" key="15">
    <source>
        <dbReference type="EMBL" id="QOV88349.1"/>
    </source>
</evidence>
<evidence type="ECO:0000256" key="7">
    <source>
        <dbReference type="ARBA" id="ARBA00022779"/>
    </source>
</evidence>
<keyword evidence="5" id="KW-0145">Chemotaxis</keyword>
<dbReference type="GO" id="GO:0071978">
    <property type="term" value="P:bacterial-type flagellum-dependent swarming motility"/>
    <property type="evidence" value="ECO:0007669"/>
    <property type="project" value="InterPro"/>
</dbReference>
<dbReference type="InterPro" id="IPR002898">
    <property type="entry name" value="MotA_ExbB_proton_chnl"/>
</dbReference>
<keyword evidence="10" id="KW-0406">Ion transport</keyword>